<evidence type="ECO:0008006" key="3">
    <source>
        <dbReference type="Google" id="ProtNLM"/>
    </source>
</evidence>
<accession>A0A4R1YMP3</accession>
<dbReference type="RefSeq" id="WP_132696221.1">
    <property type="nucleotide sequence ID" value="NZ_SLVM01000024.1"/>
</dbReference>
<comment type="caution">
    <text evidence="1">The sequence shown here is derived from an EMBL/GenBank/DDBJ whole genome shotgun (WGS) entry which is preliminary data.</text>
</comment>
<name>A0A4R1YMP3_9RHOB</name>
<sequence length="446" mass="47881">MAGFWARGLTGGLAAASLVLVEAPQASAQEAAGGLVADLRFSQRLTWEDDDFYATTGIGLALTSGTRTSSFGLFLDGGLELGAEGESGITLADPILRLTFGHESPSSALDLSLRYRESDVDTLFEEDVFGQDVLIFDEGTRKDLSSSLGFVFGRDAPFGGSLDLGYSTRRYSGTSDPSLVDEDRTSAALALRFDIDPRIRASLRASVDETDRDGAGRDIRNESLGAGLDLSVTQTLTAGLFVGQTRIVESGAGPRSIEEGLAYRLSLTEVRPNGTLSGSLVSDIDEVGRRTTARIDRDLELRAGRLRAGVGVSEGTDGDTRPLVSLAWTQDLPRGSFGITLDQAFTTDSDGEEALNSQIGLSWRRELTPLSSLQTGIRLRDTDFLGSGAGADTRKTSLDLVYRHALAGDWDMLGGYSHTVSQKEGTSRTHSDEVFIGLEKRVQWRF</sequence>
<keyword evidence="2" id="KW-1185">Reference proteome</keyword>
<dbReference type="AlphaFoldDB" id="A0A4R1YMP3"/>
<evidence type="ECO:0000313" key="2">
    <source>
        <dbReference type="Proteomes" id="UP000295277"/>
    </source>
</evidence>
<dbReference type="SUPFAM" id="SSF56935">
    <property type="entry name" value="Porins"/>
    <property type="match status" value="1"/>
</dbReference>
<dbReference type="EMBL" id="SLVM01000024">
    <property type="protein sequence ID" value="TCM78984.1"/>
    <property type="molecule type" value="Genomic_DNA"/>
</dbReference>
<protein>
    <recommendedName>
        <fullName evidence="3">Beta-barrel porin 2</fullName>
    </recommendedName>
</protein>
<reference evidence="1 2" key="1">
    <citation type="submission" date="2019-03" db="EMBL/GenBank/DDBJ databases">
        <title>Genomic Encyclopedia of Type Strains, Phase IV (KMG-IV): sequencing the most valuable type-strain genomes for metagenomic binning, comparative biology and taxonomic classification.</title>
        <authorList>
            <person name="Goeker M."/>
        </authorList>
    </citation>
    <scope>NUCLEOTIDE SEQUENCE [LARGE SCALE GENOMIC DNA]</scope>
    <source>
        <strain evidence="1 2">DSM 21153</strain>
    </source>
</reference>
<proteinExistence type="predicted"/>
<evidence type="ECO:0000313" key="1">
    <source>
        <dbReference type="EMBL" id="TCM78984.1"/>
    </source>
</evidence>
<organism evidence="1 2">
    <name type="scientific">Rhodovulum steppense</name>
    <dbReference type="NCBI Taxonomy" id="540251"/>
    <lineage>
        <taxon>Bacteria</taxon>
        <taxon>Pseudomonadati</taxon>
        <taxon>Pseudomonadota</taxon>
        <taxon>Alphaproteobacteria</taxon>
        <taxon>Rhodobacterales</taxon>
        <taxon>Paracoccaceae</taxon>
        <taxon>Rhodovulum</taxon>
    </lineage>
</organism>
<dbReference type="Proteomes" id="UP000295277">
    <property type="component" value="Unassembled WGS sequence"/>
</dbReference>
<gene>
    <name evidence="1" type="ORF">EV216_12431</name>
</gene>
<dbReference type="OrthoDB" id="7756354at2"/>